<dbReference type="InterPro" id="IPR015422">
    <property type="entry name" value="PyrdxlP-dep_Trfase_small"/>
</dbReference>
<dbReference type="PANTHER" id="PTHR43094">
    <property type="entry name" value="AMINOTRANSFERASE"/>
    <property type="match status" value="1"/>
</dbReference>
<name>A0A423WCD7_CYTCH</name>
<protein>
    <submittedName>
        <fullName evidence="2">Uncharacterized protein</fullName>
    </submittedName>
</protein>
<sequence>MHTCTTFERKELEDESLRLGPHTAVVFVAKIIVGATAGCVTAPEGYFAASGAVYDSTLEISGDVDCSGLLNSVRDRETKEPFGASVGLACKLDAASFRREFSQYPETGTMDGEVGDHWMFAPASTGSEEEIRQMVETARDAYDEVFSEMYLG</sequence>
<dbReference type="STRING" id="252740.A0A423WCD7"/>
<evidence type="ECO:0000313" key="2">
    <source>
        <dbReference type="EMBL" id="ROW01017.1"/>
    </source>
</evidence>
<dbReference type="Gene3D" id="3.90.1150.10">
    <property type="entry name" value="Aspartate Aminotransferase, domain 1"/>
    <property type="match status" value="1"/>
</dbReference>
<accession>A0A423WCD7</accession>
<evidence type="ECO:0000256" key="1">
    <source>
        <dbReference type="ARBA" id="ARBA00008954"/>
    </source>
</evidence>
<dbReference type="Proteomes" id="UP000284375">
    <property type="component" value="Unassembled WGS sequence"/>
</dbReference>
<proteinExistence type="inferred from homology"/>
<organism evidence="2 3">
    <name type="scientific">Cytospora chrysosperma</name>
    <name type="common">Cytospora canker fungus</name>
    <name type="synonym">Sphaeria chrysosperma</name>
    <dbReference type="NCBI Taxonomy" id="252740"/>
    <lineage>
        <taxon>Eukaryota</taxon>
        <taxon>Fungi</taxon>
        <taxon>Dikarya</taxon>
        <taxon>Ascomycota</taxon>
        <taxon>Pezizomycotina</taxon>
        <taxon>Sordariomycetes</taxon>
        <taxon>Sordariomycetidae</taxon>
        <taxon>Diaporthales</taxon>
        <taxon>Cytosporaceae</taxon>
        <taxon>Cytospora</taxon>
    </lineage>
</organism>
<dbReference type="AlphaFoldDB" id="A0A423WCD7"/>
<comment type="caution">
    <text evidence="2">The sequence shown here is derived from an EMBL/GenBank/DDBJ whole genome shotgun (WGS) entry which is preliminary data.</text>
</comment>
<dbReference type="EMBL" id="LJZO01000007">
    <property type="protein sequence ID" value="ROW01017.1"/>
    <property type="molecule type" value="Genomic_DNA"/>
</dbReference>
<comment type="similarity">
    <text evidence="1">Belongs to the class-III pyridoxal-phosphate-dependent aminotransferase family.</text>
</comment>
<dbReference type="GO" id="GO:0005829">
    <property type="term" value="C:cytosol"/>
    <property type="evidence" value="ECO:0007669"/>
    <property type="project" value="TreeGrafter"/>
</dbReference>
<gene>
    <name evidence="2" type="ORF">VSDG_02765</name>
</gene>
<reference evidence="2 3" key="1">
    <citation type="submission" date="2015-09" db="EMBL/GenBank/DDBJ databases">
        <title>Host preference determinants of Valsa canker pathogens revealed by comparative genomics.</title>
        <authorList>
            <person name="Yin Z."/>
            <person name="Huang L."/>
        </authorList>
    </citation>
    <scope>NUCLEOTIDE SEQUENCE [LARGE SCALE GENOMIC DNA]</scope>
    <source>
        <strain evidence="2 3">YSFL</strain>
    </source>
</reference>
<evidence type="ECO:0000313" key="3">
    <source>
        <dbReference type="Proteomes" id="UP000284375"/>
    </source>
</evidence>
<keyword evidence="3" id="KW-1185">Reference proteome</keyword>
<dbReference type="PANTHER" id="PTHR43094:SF1">
    <property type="entry name" value="AMINOTRANSFERASE CLASS-III"/>
    <property type="match status" value="1"/>
</dbReference>